<dbReference type="AlphaFoldDB" id="A0A923L6E2"/>
<organism evidence="1 2">
    <name type="scientific">Ornithinibacillus hominis</name>
    <dbReference type="NCBI Taxonomy" id="2763055"/>
    <lineage>
        <taxon>Bacteria</taxon>
        <taxon>Bacillati</taxon>
        <taxon>Bacillota</taxon>
        <taxon>Bacilli</taxon>
        <taxon>Bacillales</taxon>
        <taxon>Bacillaceae</taxon>
        <taxon>Ornithinibacillus</taxon>
    </lineage>
</organism>
<evidence type="ECO:0000313" key="1">
    <source>
        <dbReference type="EMBL" id="MBC5637277.1"/>
    </source>
</evidence>
<dbReference type="RefSeq" id="WP_186869990.1">
    <property type="nucleotide sequence ID" value="NZ_JACOOL010000007.1"/>
</dbReference>
<sequence length="231" mass="25999">MKRMLFLCFITCLFVLIGCSEQPSEKVLRYQENNEIIDKEKDEIIGEVSDTIYDTIDRSNAEAEEIIISPVLKDMPDIIPKEGRYSIAPLWSEVMAPQAGRVLVYDQDNVLLVSEVFDSLYGVQSVTVDLNGSHSVHLDGINEAIITPVDTQFSNQLSTGIWEVGKDIEAGEYSVYPPEYGFGDLHVYEEGKPPRVFEFLDVSPESMVDIQLIEGQKLRVSGLSLLQFELK</sequence>
<keyword evidence="2" id="KW-1185">Reference proteome</keyword>
<proteinExistence type="predicted"/>
<reference evidence="1" key="1">
    <citation type="submission" date="2020-08" db="EMBL/GenBank/DDBJ databases">
        <title>Genome public.</title>
        <authorList>
            <person name="Liu C."/>
            <person name="Sun Q."/>
        </authorList>
    </citation>
    <scope>NUCLEOTIDE SEQUENCE</scope>
    <source>
        <strain evidence="1">BX22</strain>
    </source>
</reference>
<gene>
    <name evidence="1" type="ORF">H8S33_10725</name>
</gene>
<comment type="caution">
    <text evidence="1">The sequence shown here is derived from an EMBL/GenBank/DDBJ whole genome shotgun (WGS) entry which is preliminary data.</text>
</comment>
<protein>
    <submittedName>
        <fullName evidence="1">Uncharacterized protein</fullName>
    </submittedName>
</protein>
<evidence type="ECO:0000313" key="2">
    <source>
        <dbReference type="Proteomes" id="UP000637359"/>
    </source>
</evidence>
<name>A0A923L6E2_9BACI</name>
<dbReference type="PROSITE" id="PS51257">
    <property type="entry name" value="PROKAR_LIPOPROTEIN"/>
    <property type="match status" value="1"/>
</dbReference>
<dbReference type="EMBL" id="JACOOL010000007">
    <property type="protein sequence ID" value="MBC5637277.1"/>
    <property type="molecule type" value="Genomic_DNA"/>
</dbReference>
<dbReference type="Proteomes" id="UP000637359">
    <property type="component" value="Unassembled WGS sequence"/>
</dbReference>
<accession>A0A923L6E2</accession>